<protein>
    <recommendedName>
        <fullName evidence="9">CTP synthase</fullName>
        <ecNumber evidence="9">6.3.4.2</ecNumber>
    </recommendedName>
    <alternativeName>
        <fullName evidence="9">Cytidine 5'-triphosphate synthase</fullName>
    </alternativeName>
    <alternativeName>
        <fullName evidence="9">Cytidine triphosphate synthetase</fullName>
        <shortName evidence="9">CTP synthetase</shortName>
        <shortName evidence="9">CTPS</shortName>
    </alternativeName>
    <alternativeName>
        <fullName evidence="9">UTP--ammonia ligase</fullName>
    </alternativeName>
</protein>
<dbReference type="Pfam" id="PF06418">
    <property type="entry name" value="CTP_synth_N"/>
    <property type="match status" value="1"/>
</dbReference>
<accession>A0ABP9HNX3</accession>
<comment type="subunit">
    <text evidence="9">Homotetramer.</text>
</comment>
<feature type="binding site" evidence="9">
    <location>
        <begin position="151"/>
        <end position="153"/>
    </location>
    <ligand>
        <name>CTP</name>
        <dbReference type="ChEBI" id="CHEBI:37563"/>
        <note>allosteric inhibitor</note>
    </ligand>
</feature>
<dbReference type="Gene3D" id="3.40.50.300">
    <property type="entry name" value="P-loop containing nucleotide triphosphate hydrolases"/>
    <property type="match status" value="1"/>
</dbReference>
<feature type="binding site" evidence="9">
    <location>
        <begin position="191"/>
        <end position="196"/>
    </location>
    <ligand>
        <name>UTP</name>
        <dbReference type="ChEBI" id="CHEBI:46398"/>
    </ligand>
</feature>
<evidence type="ECO:0000256" key="6">
    <source>
        <dbReference type="ARBA" id="ARBA00022962"/>
    </source>
</evidence>
<evidence type="ECO:0000256" key="4">
    <source>
        <dbReference type="ARBA" id="ARBA00022741"/>
    </source>
</evidence>
<dbReference type="Gene3D" id="3.40.50.880">
    <property type="match status" value="1"/>
</dbReference>
<gene>
    <name evidence="9" type="primary">pyrG</name>
    <name evidence="12" type="ORF">GCM10023315_26760</name>
</gene>
<feature type="binding site" evidence="9">
    <location>
        <begin position="385"/>
        <end position="388"/>
    </location>
    <ligand>
        <name>L-glutamine</name>
        <dbReference type="ChEBI" id="CHEBI:58359"/>
    </ligand>
</feature>
<reference evidence="13" key="1">
    <citation type="journal article" date="2019" name="Int. J. Syst. Evol. Microbiol.">
        <title>The Global Catalogue of Microorganisms (GCM) 10K type strain sequencing project: providing services to taxonomists for standard genome sequencing and annotation.</title>
        <authorList>
            <consortium name="The Broad Institute Genomics Platform"/>
            <consortium name="The Broad Institute Genome Sequencing Center for Infectious Disease"/>
            <person name="Wu L."/>
            <person name="Ma J."/>
        </authorList>
    </citation>
    <scope>NUCLEOTIDE SEQUENCE [LARGE SCALE GENOMIC DNA]</scope>
    <source>
        <strain evidence="13">JCM 18287</strain>
    </source>
</reference>
<comment type="pathway">
    <text evidence="1 9">Pyrimidine metabolism; CTP biosynthesis via de novo pathway; CTP from UDP: step 2/2.</text>
</comment>
<name>A0ABP9HNX3_9FLAO</name>
<comment type="catalytic activity">
    <reaction evidence="9">
        <text>L-glutamine + H2O = L-glutamate + NH4(+)</text>
        <dbReference type="Rhea" id="RHEA:15889"/>
        <dbReference type="ChEBI" id="CHEBI:15377"/>
        <dbReference type="ChEBI" id="CHEBI:28938"/>
        <dbReference type="ChEBI" id="CHEBI:29985"/>
        <dbReference type="ChEBI" id="CHEBI:58359"/>
    </reaction>
</comment>
<feature type="domain" description="CTP synthase N-terminal" evidence="11">
    <location>
        <begin position="6"/>
        <end position="270"/>
    </location>
</feature>
<dbReference type="EMBL" id="BAABJK010000009">
    <property type="protein sequence ID" value="GAA4974798.1"/>
    <property type="molecule type" value="Genomic_DNA"/>
</dbReference>
<dbReference type="SUPFAM" id="SSF52317">
    <property type="entry name" value="Class I glutamine amidotransferase-like"/>
    <property type="match status" value="1"/>
</dbReference>
<feature type="binding site" evidence="9">
    <location>
        <position position="408"/>
    </location>
    <ligand>
        <name>L-glutamine</name>
        <dbReference type="ChEBI" id="CHEBI:58359"/>
    </ligand>
</feature>
<dbReference type="EC" id="6.3.4.2" evidence="9"/>
<dbReference type="PROSITE" id="PS51273">
    <property type="entry name" value="GATASE_TYPE_1"/>
    <property type="match status" value="1"/>
</dbReference>
<evidence type="ECO:0000256" key="2">
    <source>
        <dbReference type="ARBA" id="ARBA00007533"/>
    </source>
</evidence>
<evidence type="ECO:0000313" key="13">
    <source>
        <dbReference type="Proteomes" id="UP001501692"/>
    </source>
</evidence>
<feature type="active site" evidence="9">
    <location>
        <position position="512"/>
    </location>
</feature>
<feature type="binding site" evidence="9">
    <location>
        <position position="227"/>
    </location>
    <ligand>
        <name>UTP</name>
        <dbReference type="ChEBI" id="CHEBI:46398"/>
    </ligand>
</feature>
<dbReference type="NCBIfam" id="TIGR00337">
    <property type="entry name" value="PyrG"/>
    <property type="match status" value="1"/>
</dbReference>
<feature type="active site" evidence="9">
    <location>
        <position position="510"/>
    </location>
</feature>
<evidence type="ECO:0000256" key="1">
    <source>
        <dbReference type="ARBA" id="ARBA00005171"/>
    </source>
</evidence>
<dbReference type="Proteomes" id="UP001501692">
    <property type="component" value="Unassembled WGS sequence"/>
</dbReference>
<feature type="binding site" evidence="9">
    <location>
        <position position="245"/>
    </location>
    <ligand>
        <name>ATP</name>
        <dbReference type="ChEBI" id="CHEBI:30616"/>
    </ligand>
</feature>
<keyword evidence="13" id="KW-1185">Reference proteome</keyword>
<evidence type="ECO:0000256" key="9">
    <source>
        <dbReference type="HAMAP-Rule" id="MF_01227"/>
    </source>
</evidence>
<keyword evidence="7 9" id="KW-0665">Pyrimidine biosynthesis</keyword>
<evidence type="ECO:0000256" key="5">
    <source>
        <dbReference type="ARBA" id="ARBA00022840"/>
    </source>
</evidence>
<feature type="binding site" evidence="9">
    <location>
        <begin position="191"/>
        <end position="196"/>
    </location>
    <ligand>
        <name>CTP</name>
        <dbReference type="ChEBI" id="CHEBI:37563"/>
        <note>allosteric inhibitor</note>
    </ligand>
</feature>
<feature type="active site" description="Nucleophile; for glutamine hydrolysis" evidence="9">
    <location>
        <position position="384"/>
    </location>
</feature>
<comment type="function">
    <text evidence="9">Catalyzes the ATP-dependent amination of UTP to CTP with either L-glutamine or ammonia as the source of nitrogen. Regulates intracellular CTP levels through interactions with the four ribonucleotide triphosphates.</text>
</comment>
<feature type="binding site" evidence="9">
    <location>
        <position position="227"/>
    </location>
    <ligand>
        <name>CTP</name>
        <dbReference type="ChEBI" id="CHEBI:37563"/>
        <note>allosteric inhibitor</note>
    </ligand>
</feature>
<feature type="binding site" evidence="9">
    <location>
        <position position="74"/>
    </location>
    <ligand>
        <name>Mg(2+)</name>
        <dbReference type="ChEBI" id="CHEBI:18420"/>
    </ligand>
</feature>
<dbReference type="InterPro" id="IPR029062">
    <property type="entry name" value="Class_I_gatase-like"/>
</dbReference>
<comment type="caution">
    <text evidence="9">Lacks conserved residue(s) required for the propagation of feature annotation.</text>
</comment>
<dbReference type="PANTHER" id="PTHR11550">
    <property type="entry name" value="CTP SYNTHASE"/>
    <property type="match status" value="1"/>
</dbReference>
<organism evidence="12 13">
    <name type="scientific">Algibacter aquimarinus</name>
    <dbReference type="NCBI Taxonomy" id="1136748"/>
    <lineage>
        <taxon>Bacteria</taxon>
        <taxon>Pseudomonadati</taxon>
        <taxon>Bacteroidota</taxon>
        <taxon>Flavobacteriia</taxon>
        <taxon>Flavobacteriales</taxon>
        <taxon>Flavobacteriaceae</taxon>
        <taxon>Algibacter</taxon>
    </lineage>
</organism>
<comment type="catalytic activity">
    <reaction evidence="9">
        <text>UTP + NH4(+) + ATP = CTP + ADP + phosphate + 2 H(+)</text>
        <dbReference type="Rhea" id="RHEA:16597"/>
        <dbReference type="ChEBI" id="CHEBI:15378"/>
        <dbReference type="ChEBI" id="CHEBI:28938"/>
        <dbReference type="ChEBI" id="CHEBI:30616"/>
        <dbReference type="ChEBI" id="CHEBI:37563"/>
        <dbReference type="ChEBI" id="CHEBI:43474"/>
        <dbReference type="ChEBI" id="CHEBI:46398"/>
        <dbReference type="ChEBI" id="CHEBI:456216"/>
    </reaction>
</comment>
<dbReference type="NCBIfam" id="NF003792">
    <property type="entry name" value="PRK05380.1"/>
    <property type="match status" value="1"/>
</dbReference>
<feature type="region of interest" description="Amidoligase domain" evidence="9">
    <location>
        <begin position="1"/>
        <end position="270"/>
    </location>
</feature>
<dbReference type="CDD" id="cd03113">
    <property type="entry name" value="CTPS_N"/>
    <property type="match status" value="1"/>
</dbReference>
<feature type="binding site" evidence="9">
    <location>
        <position position="144"/>
    </location>
    <ligand>
        <name>Mg(2+)</name>
        <dbReference type="ChEBI" id="CHEBI:18420"/>
    </ligand>
</feature>
<keyword evidence="9" id="KW-0460">Magnesium</keyword>
<evidence type="ECO:0000259" key="11">
    <source>
        <dbReference type="Pfam" id="PF06418"/>
    </source>
</evidence>
<dbReference type="InterPro" id="IPR017456">
    <property type="entry name" value="CTP_synthase_N"/>
</dbReference>
<keyword evidence="3 9" id="KW-0436">Ligase</keyword>
<sequence>MTTTAKYIFVTGGVTSSLGKGIIAASLAKLLQAQGYRVTIQKLDPYINVDPGTLNPYEHGECYVTEDGAETDLDLGHYERFLNVPTSQANNVTTGRIYQSVIEKERRGEFLGKTVQVVPHITDEIKQRVQILGNSGDYDIVITEIGGTVGDIESLPYIEAVRQLRWDLGEDNGIVIHLTLVPYLSAAGELKTKPTQHSVKTLMESGVQADVLVCRTEHHLPKDLRRKLALFCNVKEDAVIQSIDASTIYDVPNLMLDEGLDKVVLNKLNLKSSKPDIDRWNQFLKRHKNPKTEITIGLIGKYVELQDSYKSILEAFIHAGAENEVKVNVESVHSEYINADNAKLKLGHLDGVLVAPGFGERGIEGKIDAVKYVRENNVPFFGICLGMQMAVIEFARNVLKIEDADSAEMNPETSNPVIDLMEEQKSVTHKGGTMRLGAWACDLKKGSAVRDIYKAENISERHRHRYEFNSDYKTQIEEAGMKATGLNPDTGLVEIVEIPEHPWFVGVQYHPEYKSTVANPHPLFVAFVKAALNHNKKSRGVSMAQN</sequence>
<feature type="binding site" evidence="9">
    <location>
        <position position="57"/>
    </location>
    <ligand>
        <name>L-glutamine</name>
        <dbReference type="ChEBI" id="CHEBI:58359"/>
    </ligand>
</feature>
<keyword evidence="9" id="KW-0479">Metal-binding</keyword>
<feature type="binding site" evidence="9">
    <location>
        <begin position="17"/>
        <end position="22"/>
    </location>
    <ligand>
        <name>ATP</name>
        <dbReference type="ChEBI" id="CHEBI:30616"/>
    </ligand>
</feature>
<dbReference type="InterPro" id="IPR027417">
    <property type="entry name" value="P-loop_NTPase"/>
</dbReference>
<feature type="binding site" evidence="9">
    <location>
        <position position="16"/>
    </location>
    <ligand>
        <name>UTP</name>
        <dbReference type="ChEBI" id="CHEBI:46398"/>
    </ligand>
</feature>
<dbReference type="RefSeq" id="WP_345169763.1">
    <property type="nucleotide sequence ID" value="NZ_BAABJK010000009.1"/>
</dbReference>
<dbReference type="CDD" id="cd01746">
    <property type="entry name" value="GATase1_CTP_Synthase"/>
    <property type="match status" value="1"/>
</dbReference>
<evidence type="ECO:0000256" key="3">
    <source>
        <dbReference type="ARBA" id="ARBA00022598"/>
    </source>
</evidence>
<comment type="similarity">
    <text evidence="2 9">Belongs to the CTP synthase family.</text>
</comment>
<keyword evidence="6 9" id="KW-0315">Glutamine amidotransferase</keyword>
<feature type="binding site" evidence="9">
    <location>
        <position position="465"/>
    </location>
    <ligand>
        <name>L-glutamine</name>
        <dbReference type="ChEBI" id="CHEBI:58359"/>
    </ligand>
</feature>
<comment type="miscellaneous">
    <text evidence="9">CTPSs have evolved a hybrid strategy for distinguishing between UTP and CTP. The overlapping regions of the product feedback inhibitory and substrate sites recognize a common feature in both compounds, the triphosphate moiety. To differentiate isosteric substrate and product pyrimidine rings, an additional pocket far from the expected kinase/ligase catalytic site, specifically recognizes the cytosine and ribose portions of the product inhibitor.</text>
</comment>
<dbReference type="SUPFAM" id="SSF52540">
    <property type="entry name" value="P-loop containing nucleoside triphosphate hydrolases"/>
    <property type="match status" value="1"/>
</dbReference>
<evidence type="ECO:0000313" key="12">
    <source>
        <dbReference type="EMBL" id="GAA4974798.1"/>
    </source>
</evidence>
<dbReference type="Pfam" id="PF00117">
    <property type="entry name" value="GATase"/>
    <property type="match status" value="1"/>
</dbReference>
<evidence type="ECO:0000256" key="7">
    <source>
        <dbReference type="ARBA" id="ARBA00022975"/>
    </source>
</evidence>
<feature type="domain" description="Glutamine amidotransferase" evidence="10">
    <location>
        <begin position="305"/>
        <end position="529"/>
    </location>
</feature>
<proteinExistence type="inferred from homology"/>
<dbReference type="InterPro" id="IPR017926">
    <property type="entry name" value="GATASE"/>
</dbReference>
<dbReference type="InterPro" id="IPR004468">
    <property type="entry name" value="CTP_synthase"/>
</dbReference>
<keyword evidence="5 9" id="KW-0067">ATP-binding</keyword>
<dbReference type="InterPro" id="IPR033828">
    <property type="entry name" value="GATase1_CTP_Synthase"/>
</dbReference>
<comment type="activity regulation">
    <text evidence="9">Allosterically activated by GTP, when glutamine is the substrate; GTP has no effect on the reaction when ammonia is the substrate. The allosteric effector GTP functions by stabilizing the protein conformation that binds the tetrahedral intermediate(s) formed during glutamine hydrolysis. Inhibited by the product CTP, via allosteric rather than competitive inhibition.</text>
</comment>
<comment type="caution">
    <text evidence="12">The sequence shown here is derived from an EMBL/GenBank/DDBJ whole genome shotgun (WGS) entry which is preliminary data.</text>
</comment>
<feature type="binding site" evidence="9">
    <location>
        <position position="16"/>
    </location>
    <ligand>
        <name>CTP</name>
        <dbReference type="ChEBI" id="CHEBI:37563"/>
        <note>allosteric inhibitor</note>
    </ligand>
</feature>
<feature type="binding site" evidence="9">
    <location>
        <position position="357"/>
    </location>
    <ligand>
        <name>L-glutamine</name>
        <dbReference type="ChEBI" id="CHEBI:58359"/>
    </ligand>
</feature>
<dbReference type="HAMAP" id="MF_01227">
    <property type="entry name" value="PyrG"/>
    <property type="match status" value="1"/>
</dbReference>
<feature type="binding site" evidence="9">
    <location>
        <position position="74"/>
    </location>
    <ligand>
        <name>ATP</name>
        <dbReference type="ChEBI" id="CHEBI:30616"/>
    </ligand>
</feature>
<evidence type="ECO:0000259" key="10">
    <source>
        <dbReference type="Pfam" id="PF00117"/>
    </source>
</evidence>
<evidence type="ECO:0000256" key="8">
    <source>
        <dbReference type="ARBA" id="ARBA00047781"/>
    </source>
</evidence>
<keyword evidence="4 9" id="KW-0547">Nucleotide-binding</keyword>
<comment type="catalytic activity">
    <reaction evidence="8 9">
        <text>UTP + L-glutamine + ATP + H2O = CTP + L-glutamate + ADP + phosphate + 2 H(+)</text>
        <dbReference type="Rhea" id="RHEA:26426"/>
        <dbReference type="ChEBI" id="CHEBI:15377"/>
        <dbReference type="ChEBI" id="CHEBI:15378"/>
        <dbReference type="ChEBI" id="CHEBI:29985"/>
        <dbReference type="ChEBI" id="CHEBI:30616"/>
        <dbReference type="ChEBI" id="CHEBI:37563"/>
        <dbReference type="ChEBI" id="CHEBI:43474"/>
        <dbReference type="ChEBI" id="CHEBI:46398"/>
        <dbReference type="ChEBI" id="CHEBI:58359"/>
        <dbReference type="ChEBI" id="CHEBI:456216"/>
        <dbReference type="EC" id="6.3.4.2"/>
    </reaction>
</comment>
<dbReference type="PANTHER" id="PTHR11550:SF0">
    <property type="entry name" value="CTP SYNTHASE-RELATED"/>
    <property type="match status" value="1"/>
</dbReference>